<dbReference type="SUPFAM" id="SSF102114">
    <property type="entry name" value="Radical SAM enzymes"/>
    <property type="match status" value="1"/>
</dbReference>
<comment type="subunit">
    <text evidence="8">Homodimer.</text>
</comment>
<comment type="cofactor">
    <cofactor evidence="8">
        <name>S-adenosyl-L-methionine</name>
        <dbReference type="ChEBI" id="CHEBI:59789"/>
    </cofactor>
    <text evidence="8">Binds 1 S-adenosyl-L-methionine per subunit.</text>
</comment>
<dbReference type="PANTHER" id="PTHR42836:SF1">
    <property type="entry name" value="7-CARBOXY-7-DEAZAGUANINE SYNTHASE"/>
    <property type="match status" value="1"/>
</dbReference>
<dbReference type="PATRIC" id="fig|1121305.3.peg.675"/>
<dbReference type="NCBIfam" id="TIGR03963">
    <property type="entry name" value="rSAM_QueE_Clost"/>
    <property type="match status" value="1"/>
</dbReference>
<evidence type="ECO:0000313" key="11">
    <source>
        <dbReference type="Proteomes" id="UP000075374"/>
    </source>
</evidence>
<gene>
    <name evidence="8 10" type="primary">queE</name>
    <name evidence="10" type="ORF">CLCOL_06680</name>
</gene>
<dbReference type="UniPathway" id="UPA00391"/>
<dbReference type="InterPro" id="IPR013785">
    <property type="entry name" value="Aldolase_TIM"/>
</dbReference>
<feature type="binding site" evidence="8">
    <location>
        <position position="39"/>
    </location>
    <ligand>
        <name>[4Fe-4S] cluster</name>
        <dbReference type="ChEBI" id="CHEBI:49883"/>
        <note>4Fe-4S-S-AdoMet</note>
    </ligand>
</feature>
<dbReference type="RefSeq" id="WP_061857582.1">
    <property type="nucleotide sequence ID" value="NZ_LTBB01000002.1"/>
</dbReference>
<accession>A0A151AR20</accession>
<evidence type="ECO:0000256" key="8">
    <source>
        <dbReference type="HAMAP-Rule" id="MF_00917"/>
    </source>
</evidence>
<keyword evidence="4 8" id="KW-0460">Magnesium</keyword>
<organism evidence="10 11">
    <name type="scientific">Clostridium colicanis DSM 13634</name>
    <dbReference type="NCBI Taxonomy" id="1121305"/>
    <lineage>
        <taxon>Bacteria</taxon>
        <taxon>Bacillati</taxon>
        <taxon>Bacillota</taxon>
        <taxon>Clostridia</taxon>
        <taxon>Eubacteriales</taxon>
        <taxon>Clostridiaceae</taxon>
        <taxon>Clostridium</taxon>
    </lineage>
</organism>
<sequence>MTHYKVAEKFISLNGEGVLVGQPAVFIRFHGCNLSCSFCDTTWANEKDAAYSLMTEHQIYEYIKGTGIKNVTLTGGEPLLVPAIEELLCLLSSDQCLHVEIETNGSIDLSPFANIQNPPSFTMDYKLPSSLMEDKMLVSNFKILSKKDTVKFVVGNMEDLNRAREVIHEYDLANKCHVLISPVYGRIKLDKIADYLIKHRMNNVAMQLQMHKIIWEPNRRGV</sequence>
<evidence type="ECO:0000256" key="7">
    <source>
        <dbReference type="ARBA" id="ARBA00023239"/>
    </source>
</evidence>
<feature type="domain" description="Radical SAM core" evidence="9">
    <location>
        <begin position="19"/>
        <end position="217"/>
    </location>
</feature>
<comment type="caution">
    <text evidence="10">The sequence shown here is derived from an EMBL/GenBank/DDBJ whole genome shotgun (WGS) entry which is preliminary data.</text>
</comment>
<dbReference type="STRING" id="1121305.CLCOL_06680"/>
<keyword evidence="7 8" id="KW-0456">Lyase</keyword>
<evidence type="ECO:0000256" key="1">
    <source>
        <dbReference type="ARBA" id="ARBA00022485"/>
    </source>
</evidence>
<dbReference type="GO" id="GO:0008616">
    <property type="term" value="P:tRNA queuosine(34) biosynthetic process"/>
    <property type="evidence" value="ECO:0007669"/>
    <property type="project" value="UniProtKB-UniRule"/>
</dbReference>
<feature type="binding site" evidence="8">
    <location>
        <position position="28"/>
    </location>
    <ligand>
        <name>substrate</name>
    </ligand>
</feature>
<dbReference type="PIRSF" id="PIRSF000370">
    <property type="entry name" value="QueE"/>
    <property type="match status" value="1"/>
</dbReference>
<protein>
    <recommendedName>
        <fullName evidence="8">7-carboxy-7-deazaguanine synthase</fullName>
        <shortName evidence="8">CDG synthase</shortName>
        <ecNumber evidence="8">4.3.99.3</ecNumber>
    </recommendedName>
    <alternativeName>
        <fullName evidence="8">Queuosine biosynthesis protein QueE</fullName>
    </alternativeName>
</protein>
<dbReference type="InterPro" id="IPR058240">
    <property type="entry name" value="rSAM_sf"/>
</dbReference>
<comment type="cofactor">
    <cofactor evidence="8">
        <name>[4Fe-4S] cluster</name>
        <dbReference type="ChEBI" id="CHEBI:49883"/>
    </cofactor>
    <text evidence="8">Binds 1 [4Fe-4S] cluster. The cluster is coordinated with 3 cysteines and an exchangeable S-adenosyl-L-methionine.</text>
</comment>
<dbReference type="InterPro" id="IPR024924">
    <property type="entry name" value="7-CO-7-deazaguanine_synth-like"/>
</dbReference>
<proteinExistence type="inferred from homology"/>
<dbReference type="GO" id="GO:1904047">
    <property type="term" value="F:S-adenosyl-L-methionine binding"/>
    <property type="evidence" value="ECO:0007669"/>
    <property type="project" value="UniProtKB-UniRule"/>
</dbReference>
<dbReference type="EC" id="4.3.99.3" evidence="8"/>
<dbReference type="GO" id="GO:0051539">
    <property type="term" value="F:4 iron, 4 sulfur cluster binding"/>
    <property type="evidence" value="ECO:0007669"/>
    <property type="project" value="UniProtKB-UniRule"/>
</dbReference>
<dbReference type="PROSITE" id="PS51918">
    <property type="entry name" value="RADICAL_SAM"/>
    <property type="match status" value="1"/>
</dbReference>
<keyword evidence="5 8" id="KW-0408">Iron</keyword>
<keyword evidence="11" id="KW-1185">Reference proteome</keyword>
<feature type="binding site" evidence="8">
    <location>
        <position position="32"/>
    </location>
    <ligand>
        <name>[4Fe-4S] cluster</name>
        <dbReference type="ChEBI" id="CHEBI:49883"/>
        <note>4Fe-4S-S-AdoMet</note>
    </ligand>
</feature>
<dbReference type="GO" id="GO:0016840">
    <property type="term" value="F:carbon-nitrogen lyase activity"/>
    <property type="evidence" value="ECO:0007669"/>
    <property type="project" value="UniProtKB-UniRule"/>
</dbReference>
<evidence type="ECO:0000256" key="4">
    <source>
        <dbReference type="ARBA" id="ARBA00022842"/>
    </source>
</evidence>
<comment type="catalytic activity">
    <reaction evidence="8">
        <text>6-carboxy-5,6,7,8-tetrahydropterin + H(+) = 7-carboxy-7-carbaguanine + NH4(+)</text>
        <dbReference type="Rhea" id="RHEA:27974"/>
        <dbReference type="ChEBI" id="CHEBI:15378"/>
        <dbReference type="ChEBI" id="CHEBI:28938"/>
        <dbReference type="ChEBI" id="CHEBI:61032"/>
        <dbReference type="ChEBI" id="CHEBI:61036"/>
        <dbReference type="EC" id="4.3.99.3"/>
    </reaction>
</comment>
<dbReference type="EMBL" id="LTBB01000002">
    <property type="protein sequence ID" value="KYH30030.1"/>
    <property type="molecule type" value="Genomic_DNA"/>
</dbReference>
<feature type="binding site" evidence="8">
    <location>
        <position position="41"/>
    </location>
    <ligand>
        <name>Mg(2+)</name>
        <dbReference type="ChEBI" id="CHEBI:18420"/>
    </ligand>
</feature>
<keyword evidence="1 8" id="KW-0004">4Fe-4S</keyword>
<dbReference type="InterPro" id="IPR023868">
    <property type="entry name" value="7-CO-7-deazaGua_synth_put_Clo"/>
</dbReference>
<dbReference type="GO" id="GO:0000287">
    <property type="term" value="F:magnesium ion binding"/>
    <property type="evidence" value="ECO:0007669"/>
    <property type="project" value="UniProtKB-UniRule"/>
</dbReference>
<keyword evidence="8" id="KW-0671">Queuosine biosynthesis</keyword>
<keyword evidence="2 8" id="KW-0949">S-adenosyl-L-methionine</keyword>
<feature type="binding site" evidence="8">
    <location>
        <position position="36"/>
    </location>
    <ligand>
        <name>[4Fe-4S] cluster</name>
        <dbReference type="ChEBI" id="CHEBI:49883"/>
        <note>4Fe-4S-S-AdoMet</note>
    </ligand>
</feature>
<dbReference type="Gene3D" id="3.20.20.70">
    <property type="entry name" value="Aldolase class I"/>
    <property type="match status" value="1"/>
</dbReference>
<dbReference type="InterPro" id="IPR007197">
    <property type="entry name" value="rSAM"/>
</dbReference>
<evidence type="ECO:0000256" key="2">
    <source>
        <dbReference type="ARBA" id="ARBA00022691"/>
    </source>
</evidence>
<name>A0A151AR20_9CLOT</name>
<dbReference type="PANTHER" id="PTHR42836">
    <property type="entry name" value="7-CARBOXY-7-DEAZAGUANINE SYNTHASE"/>
    <property type="match status" value="1"/>
</dbReference>
<dbReference type="Pfam" id="PF04055">
    <property type="entry name" value="Radical_SAM"/>
    <property type="match status" value="1"/>
</dbReference>
<feature type="binding site" evidence="8">
    <location>
        <position position="74"/>
    </location>
    <ligand>
        <name>substrate</name>
    </ligand>
</feature>
<evidence type="ECO:0000256" key="5">
    <source>
        <dbReference type="ARBA" id="ARBA00023004"/>
    </source>
</evidence>
<dbReference type="HAMAP" id="MF_00917">
    <property type="entry name" value="QueE"/>
    <property type="match status" value="1"/>
</dbReference>
<dbReference type="CDD" id="cd01335">
    <property type="entry name" value="Radical_SAM"/>
    <property type="match status" value="1"/>
</dbReference>
<feature type="binding site" evidence="8">
    <location>
        <position position="76"/>
    </location>
    <ligand>
        <name>S-adenosyl-L-methionine</name>
        <dbReference type="ChEBI" id="CHEBI:59789"/>
    </ligand>
</feature>
<comment type="similarity">
    <text evidence="8">Belongs to the radical SAM superfamily. 7-carboxy-7-deazaguanine synthase family.</text>
</comment>
<dbReference type="SFLD" id="SFLDS00029">
    <property type="entry name" value="Radical_SAM"/>
    <property type="match status" value="1"/>
</dbReference>
<dbReference type="Proteomes" id="UP000075374">
    <property type="component" value="Unassembled WGS sequence"/>
</dbReference>
<evidence type="ECO:0000256" key="3">
    <source>
        <dbReference type="ARBA" id="ARBA00022723"/>
    </source>
</evidence>
<comment type="caution">
    <text evidence="8">Lacks conserved residue(s) required for the propagation of feature annotation.</text>
</comment>
<dbReference type="AlphaFoldDB" id="A0A151AR20"/>
<keyword evidence="6 8" id="KW-0411">Iron-sulfur</keyword>
<evidence type="ECO:0000313" key="10">
    <source>
        <dbReference type="EMBL" id="KYH30030.1"/>
    </source>
</evidence>
<keyword evidence="3 8" id="KW-0479">Metal-binding</keyword>
<comment type="function">
    <text evidence="8">Catalyzes the complex heterocyclic radical-mediated conversion of 6-carboxy-5,6,7,8-tetrahydropterin (CPH4) to 7-carboxy-7-deazaguanine (CDG), a step common to the biosynthetic pathways of all 7-deazapurine-containing compounds.</text>
</comment>
<feature type="binding site" evidence="8">
    <location>
        <begin position="38"/>
        <end position="40"/>
    </location>
    <ligand>
        <name>S-adenosyl-L-methionine</name>
        <dbReference type="ChEBI" id="CHEBI:59789"/>
    </ligand>
</feature>
<evidence type="ECO:0000256" key="6">
    <source>
        <dbReference type="ARBA" id="ARBA00023014"/>
    </source>
</evidence>
<evidence type="ECO:0000259" key="9">
    <source>
        <dbReference type="PROSITE" id="PS51918"/>
    </source>
</evidence>
<comment type="cofactor">
    <cofactor evidence="8">
        <name>Mg(2+)</name>
        <dbReference type="ChEBI" id="CHEBI:18420"/>
    </cofactor>
</comment>
<comment type="pathway">
    <text evidence="8">Purine metabolism; 7-cyano-7-deazaguanine biosynthesis.</text>
</comment>
<feature type="binding site" evidence="8">
    <location>
        <begin position="13"/>
        <end position="15"/>
    </location>
    <ligand>
        <name>substrate</name>
    </ligand>
</feature>
<reference evidence="10 11" key="1">
    <citation type="submission" date="2016-02" db="EMBL/GenBank/DDBJ databases">
        <title>Genome sequence of Clostridium colicanis DSM 13634.</title>
        <authorList>
            <person name="Poehlein A."/>
            <person name="Daniel R."/>
        </authorList>
    </citation>
    <scope>NUCLEOTIDE SEQUENCE [LARGE SCALE GENOMIC DNA]</scope>
    <source>
        <strain evidence="10 11">DSM 13634</strain>
    </source>
</reference>